<dbReference type="InterPro" id="IPR003789">
    <property type="entry name" value="Asn/Gln_tRNA_amidoTrase-B-like"/>
</dbReference>
<evidence type="ECO:0000256" key="1">
    <source>
        <dbReference type="ARBA" id="ARBA00005306"/>
    </source>
</evidence>
<evidence type="ECO:0000256" key="4">
    <source>
        <dbReference type="ARBA" id="ARBA00022598"/>
    </source>
</evidence>
<reference evidence="15" key="1">
    <citation type="submission" date="2018-10" db="EMBL/GenBank/DDBJ databases">
        <title>Iterative Subtractive Binning of Freshwater Chronoseries Metagenomes Recovers Nearly Complete Genomes from over Four Hundred Novel Species.</title>
        <authorList>
            <person name="Rodriguez-R L.M."/>
            <person name="Tsementzi D."/>
            <person name="Luo C."/>
            <person name="Konstantinidis K.T."/>
        </authorList>
    </citation>
    <scope>NUCLEOTIDE SEQUENCE</scope>
    <source>
        <strain evidence="15">WB8_1A_003</strain>
    </source>
</reference>
<dbReference type="InterPro" id="IPR006075">
    <property type="entry name" value="Asn/Gln-tRNA_Trfase_suB/E_cat"/>
</dbReference>
<keyword evidence="8" id="KW-0547">Nucleotide-binding</keyword>
<evidence type="ECO:0000256" key="2">
    <source>
        <dbReference type="ARBA" id="ARBA00011123"/>
    </source>
</evidence>
<evidence type="ECO:0000256" key="12">
    <source>
        <dbReference type="ARBA" id="ARBA00047380"/>
    </source>
</evidence>
<dbReference type="CDD" id="cd02440">
    <property type="entry name" value="AdoMet_MTases"/>
    <property type="match status" value="1"/>
</dbReference>
<evidence type="ECO:0000256" key="8">
    <source>
        <dbReference type="ARBA" id="ARBA00022741"/>
    </source>
</evidence>
<dbReference type="InterPro" id="IPR017958">
    <property type="entry name" value="Gln-tRNA_amidoTrfase_suB_CS"/>
</dbReference>
<accession>A0A966HND8</accession>
<keyword evidence="9" id="KW-0067">ATP-binding</keyword>
<dbReference type="InterPro" id="IPR017959">
    <property type="entry name" value="Asn/Gln-tRNA_amidoTrfase_suB/E"/>
</dbReference>
<dbReference type="GO" id="GO:0005524">
    <property type="term" value="F:ATP binding"/>
    <property type="evidence" value="ECO:0007669"/>
    <property type="project" value="UniProtKB-KW"/>
</dbReference>
<gene>
    <name evidence="15" type="ORF">EBX29_02995</name>
</gene>
<name>A0A966HND8_9PROT</name>
<comment type="subunit">
    <text evidence="2">Heterotrimer of A, B and C subunits.</text>
</comment>
<dbReference type="NCBIfam" id="TIGR00133">
    <property type="entry name" value="gatB"/>
    <property type="match status" value="1"/>
</dbReference>
<feature type="domain" description="Asn/Gln amidotransferase" evidence="14">
    <location>
        <begin position="341"/>
        <end position="468"/>
    </location>
</feature>
<comment type="catalytic activity">
    <reaction evidence="12">
        <text>L-aspartyl-tRNA(Asn) + L-glutamine + ATP + H2O = L-asparaginyl-tRNA(Asn) + L-glutamate + ADP + phosphate + 2 H(+)</text>
        <dbReference type="Rhea" id="RHEA:14513"/>
        <dbReference type="Rhea" id="RHEA-COMP:9674"/>
        <dbReference type="Rhea" id="RHEA-COMP:9677"/>
        <dbReference type="ChEBI" id="CHEBI:15377"/>
        <dbReference type="ChEBI" id="CHEBI:15378"/>
        <dbReference type="ChEBI" id="CHEBI:29985"/>
        <dbReference type="ChEBI" id="CHEBI:30616"/>
        <dbReference type="ChEBI" id="CHEBI:43474"/>
        <dbReference type="ChEBI" id="CHEBI:58359"/>
        <dbReference type="ChEBI" id="CHEBI:78515"/>
        <dbReference type="ChEBI" id="CHEBI:78516"/>
        <dbReference type="ChEBI" id="CHEBI:456216"/>
    </reaction>
</comment>
<evidence type="ECO:0000313" key="15">
    <source>
        <dbReference type="EMBL" id="NCU50721.1"/>
    </source>
</evidence>
<keyword evidence="6" id="KW-0808">Transferase</keyword>
<dbReference type="EMBL" id="RGMI01000134">
    <property type="protein sequence ID" value="NCU50721.1"/>
    <property type="molecule type" value="Genomic_DNA"/>
</dbReference>
<comment type="caution">
    <text evidence="15">The sequence shown here is derived from an EMBL/GenBank/DDBJ whole genome shotgun (WGS) entry which is preliminary data.</text>
</comment>
<proteinExistence type="inferred from homology"/>
<dbReference type="SMART" id="SM00845">
    <property type="entry name" value="GatB_Yqey"/>
    <property type="match status" value="1"/>
</dbReference>
<evidence type="ECO:0000256" key="7">
    <source>
        <dbReference type="ARBA" id="ARBA00022691"/>
    </source>
</evidence>
<dbReference type="PROSITE" id="PS01234">
    <property type="entry name" value="GATB"/>
    <property type="match status" value="1"/>
</dbReference>
<dbReference type="GO" id="GO:0070681">
    <property type="term" value="P:glutaminyl-tRNAGln biosynthesis via transamidation"/>
    <property type="evidence" value="ECO:0007669"/>
    <property type="project" value="TreeGrafter"/>
</dbReference>
<evidence type="ECO:0000256" key="3">
    <source>
        <dbReference type="ARBA" id="ARBA00016923"/>
    </source>
</evidence>
<evidence type="ECO:0000256" key="6">
    <source>
        <dbReference type="ARBA" id="ARBA00022679"/>
    </source>
</evidence>
<dbReference type="NCBIfam" id="NF004012">
    <property type="entry name" value="PRK05477.1-2"/>
    <property type="match status" value="1"/>
</dbReference>
<dbReference type="SUPFAM" id="SSF55931">
    <property type="entry name" value="Glutamine synthetase/guanido kinase"/>
    <property type="match status" value="1"/>
</dbReference>
<dbReference type="InterPro" id="IPR004413">
    <property type="entry name" value="GatB"/>
</dbReference>
<evidence type="ECO:0000259" key="14">
    <source>
        <dbReference type="SMART" id="SM00845"/>
    </source>
</evidence>
<dbReference type="InterPro" id="IPR018027">
    <property type="entry name" value="Asn/Gln_amidotransferase"/>
</dbReference>
<dbReference type="InterPro" id="IPR014746">
    <property type="entry name" value="Gln_synth/guanido_kin_cat_dom"/>
</dbReference>
<dbReference type="GO" id="GO:0006412">
    <property type="term" value="P:translation"/>
    <property type="evidence" value="ECO:0007669"/>
    <property type="project" value="UniProtKB-KW"/>
</dbReference>
<dbReference type="PANTHER" id="PTHR11659:SF0">
    <property type="entry name" value="GLUTAMYL-TRNA(GLN) AMIDOTRANSFERASE SUBUNIT B, MITOCHONDRIAL"/>
    <property type="match status" value="1"/>
</dbReference>
<dbReference type="GO" id="GO:0008171">
    <property type="term" value="F:O-methyltransferase activity"/>
    <property type="evidence" value="ECO:0007669"/>
    <property type="project" value="InterPro"/>
</dbReference>
<dbReference type="NCBIfam" id="NF004015">
    <property type="entry name" value="PRK05477.1-5"/>
    <property type="match status" value="1"/>
</dbReference>
<keyword evidence="10" id="KW-0648">Protein biosynthesis</keyword>
<dbReference type="PANTHER" id="PTHR11659">
    <property type="entry name" value="GLUTAMYL-TRNA GLN AMIDOTRANSFERASE SUBUNIT B MITOCHONDRIAL AND PROKARYOTIC PET112-RELATED"/>
    <property type="match status" value="1"/>
</dbReference>
<sequence>MSDKEFNYYISGETGKWEVVIGLEVHAQVSSNAKLFSSSATKFGSEPNSQVSLIDAAMPGMLPVINKFCVEQAVKTGLGLKAKINLLSVFDRKNYFYADLPQGYQISQFKHPIVGEGEVTLDMPYGTKKIGIERLHLEQDAGKSLHDQDPTKTFIDLNRSGVALMEIVSKPDLRSPEEVAEYIKKLRSIMRYLGTCDGNMEEGSLRADVNVSVRKAGSRDFGTRCEIKNVNSIKFMQQAIQYEAKRQVELLEEGKKIDQETRLFDTKKNETRQMRSKEDAHDYRYFPDPDLPPLKFEQSFVDGIKQKLPELPDDKKERLIKDYKLSNYEAGVLISDKDTSDYFEDIAKNSDVKLAINWVIGDLFAALNKIGKSIKDSPISSKNLAKLIDLIKNNTISGRIAKEVFELMIHPLQKELREFTEKNLGNSATMQISPDQGALLQFIIKSSNIQNCLEIGTFTGYSALTMALALPENGSIVSLDIDKNNTDIAKKYWSKHSVGKKIDFILAPALDTMDEFINQDRIFDLIFIDADKKNYKNYFLKSLELLEKDGIIIIDNTLWKGKVANQNINDDQTNS</sequence>
<comment type="catalytic activity">
    <reaction evidence="13">
        <text>L-glutamyl-tRNA(Gln) + L-glutamine + ATP + H2O = L-glutaminyl-tRNA(Gln) + L-glutamate + ADP + phosphate + H(+)</text>
        <dbReference type="Rhea" id="RHEA:17521"/>
        <dbReference type="Rhea" id="RHEA-COMP:9681"/>
        <dbReference type="Rhea" id="RHEA-COMP:9684"/>
        <dbReference type="ChEBI" id="CHEBI:15377"/>
        <dbReference type="ChEBI" id="CHEBI:15378"/>
        <dbReference type="ChEBI" id="CHEBI:29985"/>
        <dbReference type="ChEBI" id="CHEBI:30616"/>
        <dbReference type="ChEBI" id="CHEBI:43474"/>
        <dbReference type="ChEBI" id="CHEBI:58359"/>
        <dbReference type="ChEBI" id="CHEBI:78520"/>
        <dbReference type="ChEBI" id="CHEBI:78521"/>
        <dbReference type="ChEBI" id="CHEBI:456216"/>
    </reaction>
</comment>
<evidence type="ECO:0000256" key="11">
    <source>
        <dbReference type="ARBA" id="ARBA00024799"/>
    </source>
</evidence>
<keyword evidence="7" id="KW-0949">S-adenosyl-L-methionine</keyword>
<evidence type="ECO:0000256" key="9">
    <source>
        <dbReference type="ARBA" id="ARBA00022840"/>
    </source>
</evidence>
<dbReference type="InterPro" id="IPR042114">
    <property type="entry name" value="GatB_C_1"/>
</dbReference>
<dbReference type="Pfam" id="PF02934">
    <property type="entry name" value="GatB_N"/>
    <property type="match status" value="1"/>
</dbReference>
<evidence type="ECO:0000256" key="5">
    <source>
        <dbReference type="ARBA" id="ARBA00022603"/>
    </source>
</evidence>
<evidence type="ECO:0000256" key="10">
    <source>
        <dbReference type="ARBA" id="ARBA00022917"/>
    </source>
</evidence>
<dbReference type="InterPro" id="IPR002935">
    <property type="entry name" value="SAM_O-MeTrfase"/>
</dbReference>
<dbReference type="HAMAP" id="MF_00121">
    <property type="entry name" value="GatB"/>
    <property type="match status" value="1"/>
</dbReference>
<dbReference type="NCBIfam" id="NF004014">
    <property type="entry name" value="PRK05477.1-4"/>
    <property type="match status" value="1"/>
</dbReference>
<protein>
    <recommendedName>
        <fullName evidence="3">Aspartyl/glutamyl-tRNA(Asn/Gln) amidotransferase subunit B</fullName>
    </recommendedName>
</protein>
<keyword evidence="4" id="KW-0436">Ligase</keyword>
<evidence type="ECO:0000256" key="13">
    <source>
        <dbReference type="ARBA" id="ARBA00047913"/>
    </source>
</evidence>
<dbReference type="SUPFAM" id="SSF53335">
    <property type="entry name" value="S-adenosyl-L-methionine-dependent methyltransferases"/>
    <property type="match status" value="1"/>
</dbReference>
<dbReference type="AlphaFoldDB" id="A0A966HND8"/>
<dbReference type="Gene3D" id="3.40.50.150">
    <property type="entry name" value="Vaccinia Virus protein VP39"/>
    <property type="match status" value="1"/>
</dbReference>
<dbReference type="PROSITE" id="PS51682">
    <property type="entry name" value="SAM_OMT_I"/>
    <property type="match status" value="1"/>
</dbReference>
<evidence type="ECO:0000313" key="16">
    <source>
        <dbReference type="Proteomes" id="UP000699985"/>
    </source>
</evidence>
<dbReference type="GO" id="GO:0050567">
    <property type="term" value="F:glutaminyl-tRNA synthase (glutamine-hydrolyzing) activity"/>
    <property type="evidence" value="ECO:0007669"/>
    <property type="project" value="TreeGrafter"/>
</dbReference>
<dbReference type="SUPFAM" id="SSF89095">
    <property type="entry name" value="GatB/YqeY motif"/>
    <property type="match status" value="1"/>
</dbReference>
<comment type="similarity">
    <text evidence="1">Belongs to the GatB/GatE family. GatB subfamily.</text>
</comment>
<feature type="non-terminal residue" evidence="15">
    <location>
        <position position="575"/>
    </location>
</feature>
<comment type="function">
    <text evidence="11">Allows the formation of correctly charged Asn-tRNA(Asn) or Gln-tRNA(Gln) through the transamidation of misacylated Asp-tRNA(Asn) or Glu-tRNA(Gln) in organisms which lack either or both of asparaginyl-tRNA or glutaminyl-tRNA synthetases. The reaction takes place in the presence of glutamine and ATP through an activated phospho-Asp-tRNA(Asn) or phospho-Glu-tRNA(Gln).</text>
</comment>
<dbReference type="Pfam" id="PF01596">
    <property type="entry name" value="Methyltransf_3"/>
    <property type="match status" value="1"/>
</dbReference>
<dbReference type="Proteomes" id="UP000699985">
    <property type="component" value="Unassembled WGS sequence"/>
</dbReference>
<dbReference type="Gene3D" id="1.10.150.380">
    <property type="entry name" value="GatB domain, N-terminal subdomain"/>
    <property type="match status" value="1"/>
</dbReference>
<dbReference type="GO" id="GO:0032259">
    <property type="term" value="P:methylation"/>
    <property type="evidence" value="ECO:0007669"/>
    <property type="project" value="UniProtKB-KW"/>
</dbReference>
<organism evidence="15 16">
    <name type="scientific">Candidatus Fonsibacter lacus</name>
    <dbReference type="NCBI Taxonomy" id="2576439"/>
    <lineage>
        <taxon>Bacteria</taxon>
        <taxon>Pseudomonadati</taxon>
        <taxon>Pseudomonadota</taxon>
        <taxon>Alphaproteobacteria</taxon>
        <taxon>Candidatus Pelagibacterales</taxon>
        <taxon>Candidatus Pelagibacterales incertae sedis</taxon>
        <taxon>Candidatus Fonsibacter</taxon>
    </lineage>
</organism>
<keyword evidence="5" id="KW-0489">Methyltransferase</keyword>
<dbReference type="InterPro" id="IPR029063">
    <property type="entry name" value="SAM-dependent_MTases_sf"/>
</dbReference>